<name>A0A4Q1UMB4_9BRAD</name>
<protein>
    <recommendedName>
        <fullName evidence="2">RapA2 cadherin-like domain-containing protein</fullName>
    </recommendedName>
</protein>
<dbReference type="Gene3D" id="2.60.120.260">
    <property type="entry name" value="Galactose-binding domain-like"/>
    <property type="match status" value="1"/>
</dbReference>
<dbReference type="SUPFAM" id="SSF51120">
    <property type="entry name" value="beta-Roll"/>
    <property type="match status" value="1"/>
</dbReference>
<sequence length="1304" mass="132878">MTNHTPVFTSSSATGSFTEFANLTDSTTLHTLSGTMSFKDSDKTDTHTTTATLHSAVVSGGTIVPAASLAHFQAAMQSQILSDSNGNGQLKWSFSDQDEDFDFLAKNQTLVLTYDVKVSDNHGGYAIQTVKITVTGTDDKPVINMTTAATVTEQTNQTLSLSPDTVHVALNFTDDDLANTGHTATVIGVSASGATAGLLPGSLGDAELMSFYHVDNVVKASGSSAGTINTTFSAPDLAFDYLAAGQHLDITYTVQLDDHAGGVSTQTVMVTVVGTNDKPVYLSCPESAALVEDQNVSPTGNLTAHDSLLFADVDLADAHTVSTTVTATRSGGGAIPLTNAQLLAAFGTSLQDSTGHVIGEVDWNFAFPNSSANFLNGGETLKLVYHVAVDDGHGGSTTQDVTITILGVNHPVVITSGAESSTVVEQDATTGSSAPDTTPTIPAGTLAFTDQDTNDTHTVTVTLDSSSGPTPPAATQADLAAALTTVLHDSTGTGTGSIDWNFAIPDKDLDYLAANETLTVNYNVKVADGSTSSTQTVSVVITGANDAVTMTGGPGSASLSEQAGVTGSNAMDTTSPVPTGTLSFNDVDLSDVHSVSVVLNSAVWSFDPSFVPPDTLADLQNALTTALHDSTGTGTGSLDWTFSIRDGDLDFLSPGETLTVQYDVIVADGSTTSTQTVTVTINGASDPLLVTPVTVETSDTAAPDTGTVLASGAISDVSHPIDLSTPRTISEVNGSAANVGAMVAGAHGSLLLNSDGSYAYYADASVDPLQAGDNVSDVFSFTVDDGQGHQATTTMTFNIAGTNDYPVITAANASGSVTEDAGPTSIVNGDFETGNLTGWSVSGSHIHVLQYELGGSFGHYSVQLAPTDVDETLSQAIATTPGQHYFLSFDLIGDPEQASTPFSVIWDGITLMSTGVSPGIHHYAFDVTGDPVLSTSTLQFSYNDFTDGMILDSVNVSPATGPATESTSGSFSFSDAETTDTHTASFVPADSNYVGTFSLDPVSESGGAGSVGWHFTVNNADIQFLAQGQTLTQDYFVTVDDGHGGTVIQDVTVTIDGTNDAPTAVSETVVTDAGAGGSVAIAAWALALNDTDPDTTDSHALGAVTSSSGGSAGAAFGFAFFTDDATAGGSFDYTASDGMTTSSNTATATVINNAASASVLNGTSGDDIIVATNGTEALNGGGGNDVLIGTASGHVMTGGSGNDVFAFLQPPTAPGQITDFNNTTEHDRIAISANSFGGGLTAGMDVTSTFETSADNTFSGAAEFHFDSGNQTLYFSADGTQGSAVAVVVVQAGAVINPHDILLV</sequence>
<feature type="region of interest" description="Disordered" evidence="1">
    <location>
        <begin position="418"/>
        <end position="453"/>
    </location>
</feature>
<dbReference type="InterPro" id="IPR040853">
    <property type="entry name" value="RapA2_cadherin-like"/>
</dbReference>
<evidence type="ECO:0000259" key="2">
    <source>
        <dbReference type="Pfam" id="PF17803"/>
    </source>
</evidence>
<evidence type="ECO:0000313" key="3">
    <source>
        <dbReference type="EMBL" id="RXT36728.1"/>
    </source>
</evidence>
<comment type="caution">
    <text evidence="3">The sequence shown here is derived from an EMBL/GenBank/DDBJ whole genome shotgun (WGS) entry which is preliminary data.</text>
</comment>
<dbReference type="RefSeq" id="WP_129274869.1">
    <property type="nucleotide sequence ID" value="NZ_MZXW01000050.1"/>
</dbReference>
<feature type="domain" description="RapA2 cadherin-like" evidence="2">
    <location>
        <begin position="1050"/>
        <end position="1111"/>
    </location>
</feature>
<dbReference type="Gene3D" id="2.60.40.10">
    <property type="entry name" value="Immunoglobulins"/>
    <property type="match status" value="1"/>
</dbReference>
<feature type="compositionally biased region" description="Polar residues" evidence="1">
    <location>
        <begin position="418"/>
        <end position="440"/>
    </location>
</feature>
<dbReference type="NCBIfam" id="TIGR01965">
    <property type="entry name" value="VCBS_repeat"/>
    <property type="match status" value="7"/>
</dbReference>
<organism evidence="3 4">
    <name type="scientific">Bradyrhizobium betae</name>
    <dbReference type="NCBI Taxonomy" id="244734"/>
    <lineage>
        <taxon>Bacteria</taxon>
        <taxon>Pseudomonadati</taxon>
        <taxon>Pseudomonadota</taxon>
        <taxon>Alphaproteobacteria</taxon>
        <taxon>Hyphomicrobiales</taxon>
        <taxon>Nitrobacteraceae</taxon>
        <taxon>Bradyrhizobium</taxon>
    </lineage>
</organism>
<dbReference type="OrthoDB" id="5593939at2"/>
<evidence type="ECO:0000313" key="4">
    <source>
        <dbReference type="Proteomes" id="UP000290819"/>
    </source>
</evidence>
<keyword evidence="4" id="KW-1185">Reference proteome</keyword>
<dbReference type="InterPro" id="IPR011049">
    <property type="entry name" value="Serralysin-like_metalloprot_C"/>
</dbReference>
<dbReference type="Pfam" id="PF17963">
    <property type="entry name" value="Big_9"/>
    <property type="match status" value="1"/>
</dbReference>
<proteinExistence type="predicted"/>
<dbReference type="Gene3D" id="2.150.10.10">
    <property type="entry name" value="Serralysin-like metalloprotease, C-terminal"/>
    <property type="match status" value="1"/>
</dbReference>
<dbReference type="Pfam" id="PF17803">
    <property type="entry name" value="Cadherin_4"/>
    <property type="match status" value="1"/>
</dbReference>
<dbReference type="EMBL" id="MZXW01000050">
    <property type="protein sequence ID" value="RXT36728.1"/>
    <property type="molecule type" value="Genomic_DNA"/>
</dbReference>
<dbReference type="InterPro" id="IPR010221">
    <property type="entry name" value="VCBS_dom"/>
</dbReference>
<gene>
    <name evidence="3" type="ORF">B5V03_34415</name>
</gene>
<accession>A0A4Q1UMB4</accession>
<reference evidence="3 4" key="1">
    <citation type="submission" date="2017-03" db="EMBL/GenBank/DDBJ databases">
        <authorList>
            <person name="Safronova V.I."/>
            <person name="Sazanova A.L."/>
            <person name="Chirak E.R."/>
        </authorList>
    </citation>
    <scope>NUCLEOTIDE SEQUENCE [LARGE SCALE GENOMIC DNA]</scope>
    <source>
        <strain evidence="3 4">Opo-243</strain>
    </source>
</reference>
<evidence type="ECO:0000256" key="1">
    <source>
        <dbReference type="SAM" id="MobiDB-lite"/>
    </source>
</evidence>
<dbReference type="InterPro" id="IPR013783">
    <property type="entry name" value="Ig-like_fold"/>
</dbReference>
<dbReference type="PRINTS" id="PR00313">
    <property type="entry name" value="CABNDNGRPT"/>
</dbReference>
<dbReference type="Proteomes" id="UP000290819">
    <property type="component" value="Unassembled WGS sequence"/>
</dbReference>